<evidence type="ECO:0000256" key="1">
    <source>
        <dbReference type="SAM" id="MobiDB-lite"/>
    </source>
</evidence>
<organism evidence="2 3">
    <name type="scientific">Spirodela intermedia</name>
    <name type="common">Intermediate duckweed</name>
    <dbReference type="NCBI Taxonomy" id="51605"/>
    <lineage>
        <taxon>Eukaryota</taxon>
        <taxon>Viridiplantae</taxon>
        <taxon>Streptophyta</taxon>
        <taxon>Embryophyta</taxon>
        <taxon>Tracheophyta</taxon>
        <taxon>Spermatophyta</taxon>
        <taxon>Magnoliopsida</taxon>
        <taxon>Liliopsida</taxon>
        <taxon>Araceae</taxon>
        <taxon>Lemnoideae</taxon>
        <taxon>Spirodela</taxon>
    </lineage>
</organism>
<protein>
    <submittedName>
        <fullName evidence="2">Uncharacterized protein</fullName>
    </submittedName>
</protein>
<dbReference type="PANTHER" id="PTHR33984">
    <property type="entry name" value="OS02G0717600 PROTEIN"/>
    <property type="match status" value="1"/>
</dbReference>
<name>A0A7I8LFB3_SPIIN</name>
<evidence type="ECO:0000313" key="3">
    <source>
        <dbReference type="Proteomes" id="UP000663760"/>
    </source>
</evidence>
<sequence length="520" mass="56299">MRMDKLLSNSVSPQDGKSSPMLAIECVAGSSKADEWNFDMLQTGDIVEEITIGGSSPITAPFKHGCSGVQKMLRSSFKRGETSISVRVRRGRGESVSLHACVVPHEQAGRKSYMLRSIDDPNYAVAFVDRLESECLQLQASRSSRVASALSKSQLQDGYVSYPWEKKMRESLSVPNSSSFLSLLILPKASNPSSSHYNSFEDTLARGNTWLNSSQASGVPIVFLSAQSEPLLTKISGETASSTVNAGSLTDLCNLANASLYGFEDYHGVDIGVVRAIRLWYAPAAGEYPLEIRPEEGDSRLGFAVGRTQEGFIFVSSVANEDDEDDDSPATRSGLRDLYREAVRAGKHLVISRVSNEKILPWMVSPSGAIRCFDTVSLSRKLSLHRHALQPILLHILLWDLESLSPNGGSRRSIGSPIVAAEPPSPATPAIVESATDSPPPIELQRDISLSPSRTSERDAAVAPAPPPPPPPSAAPARDLSPPPELVREISLSISRSPDRDTSGSSSFRFHDFSIQTNWV</sequence>
<keyword evidence="3" id="KW-1185">Reference proteome</keyword>
<feature type="compositionally biased region" description="Pro residues" evidence="1">
    <location>
        <begin position="464"/>
        <end position="474"/>
    </location>
</feature>
<dbReference type="EMBL" id="LR746277">
    <property type="protein sequence ID" value="CAA7407975.1"/>
    <property type="molecule type" value="Genomic_DNA"/>
</dbReference>
<dbReference type="OrthoDB" id="59661at2759"/>
<proteinExistence type="predicted"/>
<feature type="region of interest" description="Disordered" evidence="1">
    <location>
        <begin position="410"/>
        <end position="511"/>
    </location>
</feature>
<gene>
    <name evidence="2" type="ORF">SI8410_14018653</name>
</gene>
<dbReference type="AlphaFoldDB" id="A0A7I8LFB3"/>
<accession>A0A7I8LFB3</accession>
<dbReference type="PANTHER" id="PTHR33984:SF2">
    <property type="entry name" value="OS02G0717600 PROTEIN"/>
    <property type="match status" value="1"/>
</dbReference>
<dbReference type="Proteomes" id="UP000663760">
    <property type="component" value="Chromosome 14"/>
</dbReference>
<evidence type="ECO:0000313" key="2">
    <source>
        <dbReference type="EMBL" id="CAA7407975.1"/>
    </source>
</evidence>
<reference evidence="2" key="1">
    <citation type="submission" date="2020-02" db="EMBL/GenBank/DDBJ databases">
        <authorList>
            <person name="Scholz U."/>
            <person name="Mascher M."/>
            <person name="Fiebig A."/>
        </authorList>
    </citation>
    <scope>NUCLEOTIDE SEQUENCE</scope>
</reference>